<evidence type="ECO:0000313" key="2">
    <source>
        <dbReference type="Proteomes" id="UP000613512"/>
    </source>
</evidence>
<name>A0A916RWQ3_9BACI</name>
<gene>
    <name evidence="1" type="ORF">GCM10008025_18040</name>
</gene>
<dbReference type="Proteomes" id="UP000613512">
    <property type="component" value="Unassembled WGS sequence"/>
</dbReference>
<evidence type="ECO:0000313" key="1">
    <source>
        <dbReference type="EMBL" id="GGA74676.1"/>
    </source>
</evidence>
<proteinExistence type="predicted"/>
<keyword evidence="2" id="KW-1185">Reference proteome</keyword>
<dbReference type="EMBL" id="BMEY01000007">
    <property type="protein sequence ID" value="GGA74676.1"/>
    <property type="molecule type" value="Genomic_DNA"/>
</dbReference>
<protein>
    <recommendedName>
        <fullName evidence="3">HesB/YadR/YfhF family protein</fullName>
    </recommendedName>
</protein>
<reference evidence="1" key="1">
    <citation type="journal article" date="2014" name="Int. J. Syst. Evol. Microbiol.">
        <title>Complete genome sequence of Corynebacterium casei LMG S-19264T (=DSM 44701T), isolated from a smear-ripened cheese.</title>
        <authorList>
            <consortium name="US DOE Joint Genome Institute (JGI-PGF)"/>
            <person name="Walter F."/>
            <person name="Albersmeier A."/>
            <person name="Kalinowski J."/>
            <person name="Ruckert C."/>
        </authorList>
    </citation>
    <scope>NUCLEOTIDE SEQUENCE</scope>
    <source>
        <strain evidence="1">CGMCC 1.12408</strain>
    </source>
</reference>
<comment type="caution">
    <text evidence="1">The sequence shown here is derived from an EMBL/GenBank/DDBJ whole genome shotgun (WGS) entry which is preliminary data.</text>
</comment>
<organism evidence="1 2">
    <name type="scientific">Ornithinibacillus halotolerans</name>
    <dbReference type="NCBI Taxonomy" id="1274357"/>
    <lineage>
        <taxon>Bacteria</taxon>
        <taxon>Bacillati</taxon>
        <taxon>Bacillota</taxon>
        <taxon>Bacilli</taxon>
        <taxon>Bacillales</taxon>
        <taxon>Bacillaceae</taxon>
        <taxon>Ornithinibacillus</taxon>
    </lineage>
</organism>
<dbReference type="RefSeq" id="WP_188384355.1">
    <property type="nucleotide sequence ID" value="NZ_BMEY01000007.1"/>
</dbReference>
<accession>A0A916RWQ3</accession>
<dbReference type="AlphaFoldDB" id="A0A916RWQ3"/>
<sequence>MGLQITSDAVKWFKDEMGLENGDYVQFFLKIYGGIKTDHPNFFLGISVGLHGDIGEEQEVDGITFYFNKNDAWFLDEYNMKVVMGEEEVEYQFTEKN</sequence>
<evidence type="ECO:0008006" key="3">
    <source>
        <dbReference type="Google" id="ProtNLM"/>
    </source>
</evidence>
<reference evidence="1" key="2">
    <citation type="submission" date="2020-09" db="EMBL/GenBank/DDBJ databases">
        <authorList>
            <person name="Sun Q."/>
            <person name="Zhou Y."/>
        </authorList>
    </citation>
    <scope>NUCLEOTIDE SEQUENCE</scope>
    <source>
        <strain evidence="1">CGMCC 1.12408</strain>
    </source>
</reference>